<evidence type="ECO:0000313" key="2">
    <source>
        <dbReference type="Proteomes" id="UP000460626"/>
    </source>
</evidence>
<keyword evidence="1" id="KW-0560">Oxidoreductase</keyword>
<dbReference type="Pfam" id="PF05721">
    <property type="entry name" value="PhyH"/>
    <property type="match status" value="1"/>
</dbReference>
<comment type="caution">
    <text evidence="1">The sequence shown here is derived from an EMBL/GenBank/DDBJ whole genome shotgun (WGS) entry which is preliminary data.</text>
</comment>
<dbReference type="Gene3D" id="2.60.120.620">
    <property type="entry name" value="q2cbj1_9rhob like domain"/>
    <property type="match status" value="1"/>
</dbReference>
<sequence>MLPELRVLAEGIGSSLAGVRLHGHAGLEALLRPERAVGSLAVALLGDRARPVRAILFDKRPGMNWGLAWHQDRTICVERKVETDGFGPWTMKQGIHHVAPPMTVLERMVTLRIHIDDVPATNAPLLVALGSHRLGLVPEPEIERVVERHTVVECLARAGDVWAYATPILHASRSASGAVSRRVLQVDFSAVELPGELMWLSI</sequence>
<protein>
    <submittedName>
        <fullName evidence="1">Phytanoyl-CoA dioxygenase</fullName>
    </submittedName>
</protein>
<dbReference type="InterPro" id="IPR008775">
    <property type="entry name" value="Phytyl_CoA_dOase-like"/>
</dbReference>
<name>A0A845A1J1_9SPHN</name>
<organism evidence="1 2">
    <name type="scientific">Aurantiacibacter arachoides</name>
    <dbReference type="NCBI Taxonomy" id="1850444"/>
    <lineage>
        <taxon>Bacteria</taxon>
        <taxon>Pseudomonadati</taxon>
        <taxon>Pseudomonadota</taxon>
        <taxon>Alphaproteobacteria</taxon>
        <taxon>Sphingomonadales</taxon>
        <taxon>Erythrobacteraceae</taxon>
        <taxon>Aurantiacibacter</taxon>
    </lineage>
</organism>
<dbReference type="Proteomes" id="UP000460626">
    <property type="component" value="Unassembled WGS sequence"/>
</dbReference>
<evidence type="ECO:0000313" key="1">
    <source>
        <dbReference type="EMBL" id="MXO93332.1"/>
    </source>
</evidence>
<accession>A0A845A1J1</accession>
<dbReference type="SUPFAM" id="SSF51197">
    <property type="entry name" value="Clavaminate synthase-like"/>
    <property type="match status" value="1"/>
</dbReference>
<dbReference type="EMBL" id="WTYH01000001">
    <property type="protein sequence ID" value="MXO93332.1"/>
    <property type="molecule type" value="Genomic_DNA"/>
</dbReference>
<dbReference type="GO" id="GO:0016706">
    <property type="term" value="F:2-oxoglutarate-dependent dioxygenase activity"/>
    <property type="evidence" value="ECO:0007669"/>
    <property type="project" value="UniProtKB-ARBA"/>
</dbReference>
<keyword evidence="2" id="KW-1185">Reference proteome</keyword>
<dbReference type="AlphaFoldDB" id="A0A845A1J1"/>
<gene>
    <name evidence="1" type="ORF">GRI62_06895</name>
</gene>
<reference evidence="1 2" key="1">
    <citation type="submission" date="2019-12" db="EMBL/GenBank/DDBJ databases">
        <title>Genomic-based taxomic classification of the family Erythrobacteraceae.</title>
        <authorList>
            <person name="Xu L."/>
        </authorList>
    </citation>
    <scope>NUCLEOTIDE SEQUENCE [LARGE SCALE GENOMIC DNA]</scope>
    <source>
        <strain evidence="1 2">RC4-10-4</strain>
    </source>
</reference>
<dbReference type="OrthoDB" id="9791262at2"/>
<dbReference type="RefSeq" id="WP_131452615.1">
    <property type="nucleotide sequence ID" value="NZ_BMJK01000001.1"/>
</dbReference>
<keyword evidence="1" id="KW-0223">Dioxygenase</keyword>
<proteinExistence type="predicted"/>